<evidence type="ECO:0000313" key="10">
    <source>
        <dbReference type="EMBL" id="MBU2664159.1"/>
    </source>
</evidence>
<keyword evidence="5" id="KW-0804">Transcription</keyword>
<evidence type="ECO:0000259" key="9">
    <source>
        <dbReference type="PROSITE" id="PS51755"/>
    </source>
</evidence>
<name>A0ABS5YN40_9ACTN</name>
<dbReference type="Proteomes" id="UP001519654">
    <property type="component" value="Unassembled WGS sequence"/>
</dbReference>
<dbReference type="Pfam" id="PF00486">
    <property type="entry name" value="Trans_reg_C"/>
    <property type="match status" value="1"/>
</dbReference>
<comment type="caution">
    <text evidence="10">The sequence shown here is derived from an EMBL/GenBank/DDBJ whole genome shotgun (WGS) entry which is preliminary data.</text>
</comment>
<dbReference type="InterPro" id="IPR039420">
    <property type="entry name" value="WalR-like"/>
</dbReference>
<accession>A0ABS5YN40</accession>
<dbReference type="Pfam" id="PF00072">
    <property type="entry name" value="Response_reg"/>
    <property type="match status" value="1"/>
</dbReference>
<dbReference type="Gene3D" id="3.40.50.2300">
    <property type="match status" value="1"/>
</dbReference>
<evidence type="ECO:0000256" key="2">
    <source>
        <dbReference type="ARBA" id="ARBA00023012"/>
    </source>
</evidence>
<dbReference type="SUPFAM" id="SSF52172">
    <property type="entry name" value="CheY-like"/>
    <property type="match status" value="1"/>
</dbReference>
<dbReference type="PANTHER" id="PTHR48111:SF21">
    <property type="entry name" value="DNA-BINDING DUAL MASTER TRANSCRIPTIONAL REGULATOR RPAA"/>
    <property type="match status" value="1"/>
</dbReference>
<dbReference type="InterPro" id="IPR001789">
    <property type="entry name" value="Sig_transdc_resp-reg_receiver"/>
</dbReference>
<dbReference type="Gene3D" id="6.10.250.690">
    <property type="match status" value="1"/>
</dbReference>
<dbReference type="SUPFAM" id="SSF46894">
    <property type="entry name" value="C-terminal effector domain of the bipartite response regulators"/>
    <property type="match status" value="1"/>
</dbReference>
<feature type="domain" description="OmpR/PhoB-type" evidence="9">
    <location>
        <begin position="130"/>
        <end position="228"/>
    </location>
</feature>
<dbReference type="SMART" id="SM00448">
    <property type="entry name" value="REC"/>
    <property type="match status" value="1"/>
</dbReference>
<keyword evidence="2" id="KW-0902">Two-component regulatory system</keyword>
<evidence type="ECO:0000256" key="5">
    <source>
        <dbReference type="ARBA" id="ARBA00023163"/>
    </source>
</evidence>
<dbReference type="InterPro" id="IPR011006">
    <property type="entry name" value="CheY-like_superfamily"/>
</dbReference>
<evidence type="ECO:0000256" key="3">
    <source>
        <dbReference type="ARBA" id="ARBA00023015"/>
    </source>
</evidence>
<dbReference type="EMBL" id="JAHKKG010000003">
    <property type="protein sequence ID" value="MBU2664159.1"/>
    <property type="molecule type" value="Genomic_DNA"/>
</dbReference>
<sequence length="228" mass="25400">MSAVLLIEDDDRIRLSLAMALEDEGYETHAVATAEEGLEMQRRQPADAVLVDLMLPGMDGFECIRQLRRTDDVPVIVVSARDDTHDIVAGLEAGADDYVIKPVAVKELAARLRAMRRRGRAATAAATPAMTVLTFGDLEIRPEAGEVRLHGDPVAVTRTEFRLLCELAEHPGQVLSRQQLLSRVWEYEIGDERLVDVHVGRLRHKIEDNTGRPRHLVTVRGLGYKLQP</sequence>
<dbReference type="RefSeq" id="WP_215786459.1">
    <property type="nucleotide sequence ID" value="NZ_JAHKKG010000003.1"/>
</dbReference>
<feature type="domain" description="Response regulatory" evidence="8">
    <location>
        <begin position="3"/>
        <end position="116"/>
    </location>
</feature>
<keyword evidence="3" id="KW-0805">Transcription regulation</keyword>
<keyword evidence="4 7" id="KW-0238">DNA-binding</keyword>
<dbReference type="CDD" id="cd00383">
    <property type="entry name" value="trans_reg_C"/>
    <property type="match status" value="1"/>
</dbReference>
<organism evidence="10 11">
    <name type="scientific">Paractinoplanes bogorensis</name>
    <dbReference type="NCBI Taxonomy" id="1610840"/>
    <lineage>
        <taxon>Bacteria</taxon>
        <taxon>Bacillati</taxon>
        <taxon>Actinomycetota</taxon>
        <taxon>Actinomycetes</taxon>
        <taxon>Micromonosporales</taxon>
        <taxon>Micromonosporaceae</taxon>
        <taxon>Paractinoplanes</taxon>
    </lineage>
</organism>
<feature type="modified residue" description="4-aspartylphosphate" evidence="6">
    <location>
        <position position="52"/>
    </location>
</feature>
<dbReference type="Gene3D" id="1.10.10.10">
    <property type="entry name" value="Winged helix-like DNA-binding domain superfamily/Winged helix DNA-binding domain"/>
    <property type="match status" value="1"/>
</dbReference>
<evidence type="ECO:0000256" key="6">
    <source>
        <dbReference type="PROSITE-ProRule" id="PRU00169"/>
    </source>
</evidence>
<evidence type="ECO:0000256" key="1">
    <source>
        <dbReference type="ARBA" id="ARBA00022553"/>
    </source>
</evidence>
<dbReference type="SMART" id="SM00862">
    <property type="entry name" value="Trans_reg_C"/>
    <property type="match status" value="1"/>
</dbReference>
<reference evidence="10 11" key="1">
    <citation type="submission" date="2021-06" db="EMBL/GenBank/DDBJ databases">
        <title>Actinoplanes lichenicola sp. nov., and Actinoplanes ovalisporus sp. nov., isolated from lichen in Thailand.</title>
        <authorList>
            <person name="Saeng-In P."/>
            <person name="Kanchanasin P."/>
            <person name="Yuki M."/>
            <person name="Kudo T."/>
            <person name="Ohkuma M."/>
            <person name="Phongsopitanun W."/>
            <person name="Tanasupawat S."/>
        </authorList>
    </citation>
    <scope>NUCLEOTIDE SEQUENCE [LARGE SCALE GENOMIC DNA]</scope>
    <source>
        <strain evidence="10 11">NBRC 110975</strain>
    </source>
</reference>
<evidence type="ECO:0000256" key="7">
    <source>
        <dbReference type="PROSITE-ProRule" id="PRU01091"/>
    </source>
</evidence>
<dbReference type="InterPro" id="IPR036388">
    <property type="entry name" value="WH-like_DNA-bd_sf"/>
</dbReference>
<protein>
    <submittedName>
        <fullName evidence="10">Response regulator transcription factor</fullName>
    </submittedName>
</protein>
<dbReference type="PROSITE" id="PS50110">
    <property type="entry name" value="RESPONSE_REGULATORY"/>
    <property type="match status" value="1"/>
</dbReference>
<evidence type="ECO:0000313" key="11">
    <source>
        <dbReference type="Proteomes" id="UP001519654"/>
    </source>
</evidence>
<dbReference type="InterPro" id="IPR001867">
    <property type="entry name" value="OmpR/PhoB-type_DNA-bd"/>
</dbReference>
<dbReference type="PROSITE" id="PS51755">
    <property type="entry name" value="OMPR_PHOB"/>
    <property type="match status" value="1"/>
</dbReference>
<gene>
    <name evidence="10" type="ORF">KOI35_11710</name>
</gene>
<evidence type="ECO:0000256" key="4">
    <source>
        <dbReference type="ARBA" id="ARBA00023125"/>
    </source>
</evidence>
<dbReference type="InterPro" id="IPR016032">
    <property type="entry name" value="Sig_transdc_resp-reg_C-effctor"/>
</dbReference>
<dbReference type="CDD" id="cd17574">
    <property type="entry name" value="REC_OmpR"/>
    <property type="match status" value="1"/>
</dbReference>
<evidence type="ECO:0000259" key="8">
    <source>
        <dbReference type="PROSITE" id="PS50110"/>
    </source>
</evidence>
<keyword evidence="11" id="KW-1185">Reference proteome</keyword>
<dbReference type="PANTHER" id="PTHR48111">
    <property type="entry name" value="REGULATOR OF RPOS"/>
    <property type="match status" value="1"/>
</dbReference>
<keyword evidence="1 6" id="KW-0597">Phosphoprotein</keyword>
<feature type="DNA-binding region" description="OmpR/PhoB-type" evidence="7">
    <location>
        <begin position="130"/>
        <end position="228"/>
    </location>
</feature>
<proteinExistence type="predicted"/>